<protein>
    <submittedName>
        <fullName evidence="2">Uncharacterized protein</fullName>
    </submittedName>
</protein>
<organism evidence="1 2">
    <name type="scientific">Panagrellus redivivus</name>
    <name type="common">Microworm</name>
    <dbReference type="NCBI Taxonomy" id="6233"/>
    <lineage>
        <taxon>Eukaryota</taxon>
        <taxon>Metazoa</taxon>
        <taxon>Ecdysozoa</taxon>
        <taxon>Nematoda</taxon>
        <taxon>Chromadorea</taxon>
        <taxon>Rhabditida</taxon>
        <taxon>Tylenchina</taxon>
        <taxon>Panagrolaimomorpha</taxon>
        <taxon>Panagrolaimoidea</taxon>
        <taxon>Panagrolaimidae</taxon>
        <taxon>Panagrellus</taxon>
    </lineage>
</organism>
<proteinExistence type="predicted"/>
<evidence type="ECO:0000313" key="1">
    <source>
        <dbReference type="Proteomes" id="UP000492821"/>
    </source>
</evidence>
<dbReference type="Proteomes" id="UP000492821">
    <property type="component" value="Unassembled WGS sequence"/>
</dbReference>
<dbReference type="WBParaSite" id="Pan_g18199.t1">
    <property type="protein sequence ID" value="Pan_g18199.t1"/>
    <property type="gene ID" value="Pan_g18199"/>
</dbReference>
<name>A0A7E4V9K9_PANRE</name>
<sequence length="101" mass="11286">MTLRFKVFKVPLRETTENSALDRKAVVVALQKQDASLSYLERCKLIHLNTLEHRQTACDILYIFKTLNNLDAATSNSPASNLLNPARVATLLFLNTLGLAN</sequence>
<reference evidence="2" key="2">
    <citation type="submission" date="2020-10" db="UniProtKB">
        <authorList>
            <consortium name="WormBaseParasite"/>
        </authorList>
    </citation>
    <scope>IDENTIFICATION</scope>
</reference>
<dbReference type="AlphaFoldDB" id="A0A7E4V9K9"/>
<keyword evidence="1" id="KW-1185">Reference proteome</keyword>
<reference evidence="1" key="1">
    <citation type="journal article" date="2013" name="Genetics">
        <title>The draft genome and transcriptome of Panagrellus redivivus are shaped by the harsh demands of a free-living lifestyle.</title>
        <authorList>
            <person name="Srinivasan J."/>
            <person name="Dillman A.R."/>
            <person name="Macchietto M.G."/>
            <person name="Heikkinen L."/>
            <person name="Lakso M."/>
            <person name="Fracchia K.M."/>
            <person name="Antoshechkin I."/>
            <person name="Mortazavi A."/>
            <person name="Wong G."/>
            <person name="Sternberg P.W."/>
        </authorList>
    </citation>
    <scope>NUCLEOTIDE SEQUENCE [LARGE SCALE GENOMIC DNA]</scope>
    <source>
        <strain evidence="1">MT8872</strain>
    </source>
</reference>
<accession>A0A7E4V9K9</accession>
<evidence type="ECO:0000313" key="2">
    <source>
        <dbReference type="WBParaSite" id="Pan_g18199.t1"/>
    </source>
</evidence>